<proteinExistence type="predicted"/>
<comment type="caution">
    <text evidence="1">The sequence shown here is derived from an EMBL/GenBank/DDBJ whole genome shotgun (WGS) entry which is preliminary data.</text>
</comment>
<organism evidence="1 2">
    <name type="scientific">Fimbriiglobus ruber</name>
    <dbReference type="NCBI Taxonomy" id="1908690"/>
    <lineage>
        <taxon>Bacteria</taxon>
        <taxon>Pseudomonadati</taxon>
        <taxon>Planctomycetota</taxon>
        <taxon>Planctomycetia</taxon>
        <taxon>Gemmatales</taxon>
        <taxon>Gemmataceae</taxon>
        <taxon>Fimbriiglobus</taxon>
    </lineage>
</organism>
<name>A0A225DSJ4_9BACT</name>
<protein>
    <submittedName>
        <fullName evidence="1">Uncharacterized protein</fullName>
    </submittedName>
</protein>
<dbReference type="Proteomes" id="UP000214646">
    <property type="component" value="Unassembled WGS sequence"/>
</dbReference>
<evidence type="ECO:0000313" key="1">
    <source>
        <dbReference type="EMBL" id="OWK44271.1"/>
    </source>
</evidence>
<dbReference type="EMBL" id="NIDE01000003">
    <property type="protein sequence ID" value="OWK44271.1"/>
    <property type="molecule type" value="Genomic_DNA"/>
</dbReference>
<reference evidence="2" key="1">
    <citation type="submission" date="2017-06" db="EMBL/GenBank/DDBJ databases">
        <title>Genome analysis of Fimbriiglobus ruber SP5, the first member of the order Planctomycetales with confirmed chitinolytic capability.</title>
        <authorList>
            <person name="Ravin N.V."/>
            <person name="Rakitin A.L."/>
            <person name="Ivanova A.A."/>
            <person name="Beletsky A.V."/>
            <person name="Kulichevskaya I.S."/>
            <person name="Mardanov A.V."/>
            <person name="Dedysh S.N."/>
        </authorList>
    </citation>
    <scope>NUCLEOTIDE SEQUENCE [LARGE SCALE GENOMIC DNA]</scope>
    <source>
        <strain evidence="2">SP5</strain>
    </source>
</reference>
<dbReference type="AlphaFoldDB" id="A0A225DSJ4"/>
<keyword evidence="2" id="KW-1185">Reference proteome</keyword>
<accession>A0A225DSJ4</accession>
<gene>
    <name evidence="1" type="ORF">FRUB_02203</name>
</gene>
<sequence length="46" mass="4868">MIDHTWQIGSTKLFVIVGVTLDQVPFGVSQTQYPRPHGGGARGGGT</sequence>
<evidence type="ECO:0000313" key="2">
    <source>
        <dbReference type="Proteomes" id="UP000214646"/>
    </source>
</evidence>